<reference evidence="1 2" key="1">
    <citation type="submission" date="2016-06" db="EMBL/GenBank/DDBJ databases">
        <title>The sequenced genome of the ice-adhering bacterium Marinomonas primoryensis, from Antarctica.</title>
        <authorList>
            <person name="Graham L."/>
            <person name="Vance T.D.R."/>
            <person name="Davies P.L."/>
        </authorList>
    </citation>
    <scope>NUCLEOTIDE SEQUENCE [LARGE SCALE GENOMIC DNA]</scope>
    <source>
        <strain evidence="1 2">AceL</strain>
    </source>
</reference>
<organism evidence="1 2">
    <name type="scientific">Marinomonas primoryensis</name>
    <dbReference type="NCBI Taxonomy" id="178399"/>
    <lineage>
        <taxon>Bacteria</taxon>
        <taxon>Pseudomonadati</taxon>
        <taxon>Pseudomonadota</taxon>
        <taxon>Gammaproteobacteria</taxon>
        <taxon>Oceanospirillales</taxon>
        <taxon>Oceanospirillaceae</taxon>
        <taxon>Marinomonas</taxon>
    </lineage>
</organism>
<protein>
    <submittedName>
        <fullName evidence="1">Uncharacterized protein</fullName>
    </submittedName>
</protein>
<gene>
    <name evidence="1" type="ORF">A8139_13195</name>
</gene>
<evidence type="ECO:0000313" key="2">
    <source>
        <dbReference type="Proteomes" id="UP000249898"/>
    </source>
</evidence>
<evidence type="ECO:0000313" key="1">
    <source>
        <dbReference type="EMBL" id="AWY00824.1"/>
    </source>
</evidence>
<dbReference type="PROSITE" id="PS51257">
    <property type="entry name" value="PROKAR_LIPOPROTEIN"/>
    <property type="match status" value="1"/>
</dbReference>
<name>A0A2Z4PV12_9GAMM</name>
<dbReference type="RefSeq" id="WP_112138789.1">
    <property type="nucleotide sequence ID" value="NZ_CP016181.1"/>
</dbReference>
<accession>A0A2Z4PV12</accession>
<dbReference type="Proteomes" id="UP000249898">
    <property type="component" value="Chromosome"/>
</dbReference>
<dbReference type="OrthoDB" id="6096143at2"/>
<sequence length="357" mass="39779">MNKFTLQLMGAGSLTLILSGCSVFFTDHSDDYQDQKPVVSTLEVPQGSASSKDTLVIPNETEIADLESSKPFVTPRAPFVFYPMVAVGITEQDDAIEFLVPASKEKSKRIVADFLTALHGAGTPISTQTDDQITTVPFDFHPQGWWASLWSSVTRIHPAKTAFSFHFNEIEGKTLMRVQFRDEQQDVEPSGWISPDQNDDAYSVAIRLWGTIGRQLNQSSAYLSNRDDAASFPVWVDHKGIYSIRLGNNVSPSELEMTLSAAGIYIVPGVDPLLAPVPPEDVARIGDVVDFNIPVGKGEKQKLFNVYRRNLDDVSWEEREYPYKITHQKAGDFLVIDVSATDYPEVTSFHLVQRFVN</sequence>
<dbReference type="AlphaFoldDB" id="A0A2Z4PV12"/>
<proteinExistence type="predicted"/>
<dbReference type="EMBL" id="CP016181">
    <property type="protein sequence ID" value="AWY00824.1"/>
    <property type="molecule type" value="Genomic_DNA"/>
</dbReference>